<dbReference type="PANTHER" id="PTHR45947:SF3">
    <property type="entry name" value="SULFOQUINOVOSYL TRANSFERASE SQD2"/>
    <property type="match status" value="1"/>
</dbReference>
<dbReference type="CDD" id="cd03817">
    <property type="entry name" value="GT4_UGDG-like"/>
    <property type="match status" value="1"/>
</dbReference>
<evidence type="ECO:0000259" key="2">
    <source>
        <dbReference type="Pfam" id="PF13439"/>
    </source>
</evidence>
<dbReference type="PANTHER" id="PTHR45947">
    <property type="entry name" value="SULFOQUINOVOSYL TRANSFERASE SQD2"/>
    <property type="match status" value="1"/>
</dbReference>
<dbReference type="InterPro" id="IPR050194">
    <property type="entry name" value="Glycosyltransferase_grp1"/>
</dbReference>
<dbReference type="GO" id="GO:0016757">
    <property type="term" value="F:glycosyltransferase activity"/>
    <property type="evidence" value="ECO:0007669"/>
    <property type="project" value="InterPro"/>
</dbReference>
<dbReference type="Pfam" id="PF00534">
    <property type="entry name" value="Glycos_transf_1"/>
    <property type="match status" value="1"/>
</dbReference>
<dbReference type="AlphaFoldDB" id="A0A1G1XNS9"/>
<comment type="caution">
    <text evidence="3">The sequence shown here is derived from an EMBL/GenBank/DDBJ whole genome shotgun (WGS) entry which is preliminary data.</text>
</comment>
<dbReference type="EMBL" id="MHIA01000032">
    <property type="protein sequence ID" value="OGY41250.1"/>
    <property type="molecule type" value="Genomic_DNA"/>
</dbReference>
<evidence type="ECO:0008006" key="5">
    <source>
        <dbReference type="Google" id="ProtNLM"/>
    </source>
</evidence>
<organism evidence="3 4">
    <name type="scientific">Candidatus Buchananbacteria bacterium RBG_13_39_9</name>
    <dbReference type="NCBI Taxonomy" id="1797531"/>
    <lineage>
        <taxon>Bacteria</taxon>
        <taxon>Candidatus Buchananiibacteriota</taxon>
    </lineage>
</organism>
<dbReference type="Gene3D" id="3.40.50.2000">
    <property type="entry name" value="Glycogen Phosphorylase B"/>
    <property type="match status" value="2"/>
</dbReference>
<evidence type="ECO:0000259" key="1">
    <source>
        <dbReference type="Pfam" id="PF00534"/>
    </source>
</evidence>
<evidence type="ECO:0000313" key="3">
    <source>
        <dbReference type="EMBL" id="OGY41250.1"/>
    </source>
</evidence>
<dbReference type="SUPFAM" id="SSF53756">
    <property type="entry name" value="UDP-Glycosyltransferase/glycogen phosphorylase"/>
    <property type="match status" value="1"/>
</dbReference>
<dbReference type="InterPro" id="IPR001296">
    <property type="entry name" value="Glyco_trans_1"/>
</dbReference>
<reference evidence="3 4" key="1">
    <citation type="journal article" date="2016" name="Nat. Commun.">
        <title>Thousands of microbial genomes shed light on interconnected biogeochemical processes in an aquifer system.</title>
        <authorList>
            <person name="Anantharaman K."/>
            <person name="Brown C.T."/>
            <person name="Hug L.A."/>
            <person name="Sharon I."/>
            <person name="Castelle C.J."/>
            <person name="Probst A.J."/>
            <person name="Thomas B.C."/>
            <person name="Singh A."/>
            <person name="Wilkins M.J."/>
            <person name="Karaoz U."/>
            <person name="Brodie E.L."/>
            <person name="Williams K.H."/>
            <person name="Hubbard S.S."/>
            <person name="Banfield J.F."/>
        </authorList>
    </citation>
    <scope>NUCLEOTIDE SEQUENCE [LARGE SCALE GENOMIC DNA]</scope>
</reference>
<accession>A0A1G1XNS9</accession>
<protein>
    <recommendedName>
        <fullName evidence="5">Glycosyl transferase family 1</fullName>
    </recommendedName>
</protein>
<dbReference type="InterPro" id="IPR028098">
    <property type="entry name" value="Glyco_trans_4-like_N"/>
</dbReference>
<evidence type="ECO:0000313" key="4">
    <source>
        <dbReference type="Proteomes" id="UP000176260"/>
    </source>
</evidence>
<gene>
    <name evidence="3" type="ORF">A2Y67_02200</name>
</gene>
<dbReference type="Pfam" id="PF13439">
    <property type="entry name" value="Glyco_transf_4"/>
    <property type="match status" value="1"/>
</dbReference>
<name>A0A1G1XNS9_9BACT</name>
<proteinExistence type="predicted"/>
<sequence length="386" mass="44528">MKNKLKIGFFTDTYLPQVNGVVSSIELFRQELERLGHEVYIFCPKIEDEEDTEKIMRFHSFKFLFQPEYHVSIPFSRHLLKGFWTKDLDIVHAHTPFSIGLLGYYYAYIKRVPFIHTYHTLYPEYIKAYILKGKLITPKMVAKLSAYFSNRCDLTIAPSEKIKSLLKDYGVDKPIVTLATGIKIEEFSKKAAKNDFRKKYNLKNSDKLLLYVGRLGKEKNIDFLIQVLGLLNKKSKNYKLILVGDGPHKAQLKKIVRKLNLSGNVIFTGYFFKPELIKAYQASDFFVFASLTDTQGLVIMEAAASGLPIVAIKDKAFKNILKDKQNGFATSEDTQEFAEKIKLLTANKKLYRKMSKKSGELANQFSIKRQTQKLVKIYRNLIIKNI</sequence>
<feature type="domain" description="Glycosyltransferase subfamily 4-like N-terminal" evidence="2">
    <location>
        <begin position="18"/>
        <end position="185"/>
    </location>
</feature>
<dbReference type="Proteomes" id="UP000176260">
    <property type="component" value="Unassembled WGS sequence"/>
</dbReference>
<feature type="domain" description="Glycosyl transferase family 1" evidence="1">
    <location>
        <begin position="194"/>
        <end position="357"/>
    </location>
</feature>